<keyword evidence="2" id="KW-0812">Transmembrane</keyword>
<reference evidence="4 5" key="1">
    <citation type="submission" date="2018-11" db="EMBL/GenBank/DDBJ databases">
        <title>Gordonia insulae sp. nov., isolated from an island soil.</title>
        <authorList>
            <person name="Kim Y.S."/>
            <person name="Kim S.B."/>
        </authorList>
    </citation>
    <scope>NUCLEOTIDE SEQUENCE [LARGE SCALE GENOMIC DNA]</scope>
    <source>
        <strain evidence="4 5">MMS17-SY073</strain>
    </source>
</reference>
<evidence type="ECO:0000256" key="1">
    <source>
        <dbReference type="SAM" id="MobiDB-lite"/>
    </source>
</evidence>
<dbReference type="EMBL" id="CP033972">
    <property type="protein sequence ID" value="AZG47952.1"/>
    <property type="molecule type" value="Genomic_DNA"/>
</dbReference>
<keyword evidence="2" id="KW-0472">Membrane</keyword>
<sequence>MRVRRWVHRFAALSATSMLVLAGSAMLPVAAGAAPGDTAPPLSLKDVGSSSTITIPGQQGEFSLTLPVPAGLTPQSITGTTAMPAFVTGGFIDVVQDDRTLSRTPVSATPNARIELPLRGVRVARNAADLTLRTYLRADGFCKFDPEDALRITNATITYGGRESAPTAVADFLQPVLRKLTIYVPDDVQQAEGAAAVDLATAVIANYGTAPVEIETRSLPRDALTPTTRPGALERQIVVATGDPAGLSLQNGPGGPFLRIGGDASNLEAQAQFLTSDLSPIALSSAAVAGTLHDAPQLPPDVVTLADLGVSDQTVTSASWPSLTIGIDQTRLGRPSKDVRVQLHGSYTPAPQGSGGRVAVRVGDRVIDSWETDSSGVIDQWVQIPDDLLSRYTELRVTLERGDTRAQCGDGYQTDLSLDSTGEVTSSAADPPQPSGFQSLPQALMPRTQVAWTTGDVADVRRAVTIMSGMQRLSAIPLGIDVVDMSAVTDDQPAVLISGDGTGLPQMSLPVTSDGSTVRVLDLAGNASTVTLTPTLDYASLQVARSDGQTRLVATSTDDPAELDQTLAWLDADTDRWSQLSGDAMLQVGDRDPVFVTEAAAPEAESSSTGAIVGGVIAAVAVVAAAAVVAWTLLRRRRARSS</sequence>
<keyword evidence="3" id="KW-0732">Signal</keyword>
<feature type="region of interest" description="Disordered" evidence="1">
    <location>
        <begin position="408"/>
        <end position="437"/>
    </location>
</feature>
<protein>
    <submittedName>
        <fullName evidence="4">Uncharacterized protein</fullName>
    </submittedName>
</protein>
<dbReference type="OrthoDB" id="4588955at2"/>
<feature type="compositionally biased region" description="Polar residues" evidence="1">
    <location>
        <begin position="414"/>
        <end position="428"/>
    </location>
</feature>
<dbReference type="KEGG" id="gom:D7316_04564"/>
<evidence type="ECO:0000313" key="4">
    <source>
        <dbReference type="EMBL" id="AZG47952.1"/>
    </source>
</evidence>
<proteinExistence type="predicted"/>
<dbReference type="Proteomes" id="UP000271469">
    <property type="component" value="Chromosome"/>
</dbReference>
<evidence type="ECO:0000256" key="3">
    <source>
        <dbReference type="SAM" id="SignalP"/>
    </source>
</evidence>
<feature type="transmembrane region" description="Helical" evidence="2">
    <location>
        <begin position="611"/>
        <end position="634"/>
    </location>
</feature>
<keyword evidence="5" id="KW-1185">Reference proteome</keyword>
<feature type="signal peptide" evidence="3">
    <location>
        <begin position="1"/>
        <end position="33"/>
    </location>
</feature>
<accession>A0A3G8JTT9</accession>
<evidence type="ECO:0000313" key="5">
    <source>
        <dbReference type="Proteomes" id="UP000271469"/>
    </source>
</evidence>
<feature type="chain" id="PRO_5018321236" evidence="3">
    <location>
        <begin position="34"/>
        <end position="642"/>
    </location>
</feature>
<dbReference type="Gene3D" id="2.60.120.260">
    <property type="entry name" value="Galactose-binding domain-like"/>
    <property type="match status" value="1"/>
</dbReference>
<dbReference type="RefSeq" id="WP_124710240.1">
    <property type="nucleotide sequence ID" value="NZ_CP033972.1"/>
</dbReference>
<evidence type="ECO:0000256" key="2">
    <source>
        <dbReference type="SAM" id="Phobius"/>
    </source>
</evidence>
<gene>
    <name evidence="4" type="ORF">D7316_04564</name>
</gene>
<organism evidence="4 5">
    <name type="scientific">Gordonia insulae</name>
    <dbReference type="NCBI Taxonomy" id="2420509"/>
    <lineage>
        <taxon>Bacteria</taxon>
        <taxon>Bacillati</taxon>
        <taxon>Actinomycetota</taxon>
        <taxon>Actinomycetes</taxon>
        <taxon>Mycobacteriales</taxon>
        <taxon>Gordoniaceae</taxon>
        <taxon>Gordonia</taxon>
    </lineage>
</organism>
<name>A0A3G8JTT9_9ACTN</name>
<keyword evidence="2" id="KW-1133">Transmembrane helix</keyword>
<dbReference type="AlphaFoldDB" id="A0A3G8JTT9"/>